<feature type="non-terminal residue" evidence="1">
    <location>
        <position position="354"/>
    </location>
</feature>
<organism evidence="1 2">
    <name type="scientific">Acaulospora colombiana</name>
    <dbReference type="NCBI Taxonomy" id="27376"/>
    <lineage>
        <taxon>Eukaryota</taxon>
        <taxon>Fungi</taxon>
        <taxon>Fungi incertae sedis</taxon>
        <taxon>Mucoromycota</taxon>
        <taxon>Glomeromycotina</taxon>
        <taxon>Glomeromycetes</taxon>
        <taxon>Diversisporales</taxon>
        <taxon>Acaulosporaceae</taxon>
        <taxon>Acaulospora</taxon>
    </lineage>
</organism>
<comment type="caution">
    <text evidence="1">The sequence shown here is derived from an EMBL/GenBank/DDBJ whole genome shotgun (WGS) entry which is preliminary data.</text>
</comment>
<protein>
    <submittedName>
        <fullName evidence="1">13692_t:CDS:1</fullName>
    </submittedName>
</protein>
<reference evidence="1" key="1">
    <citation type="submission" date="2021-06" db="EMBL/GenBank/DDBJ databases">
        <authorList>
            <person name="Kallberg Y."/>
            <person name="Tangrot J."/>
            <person name="Rosling A."/>
        </authorList>
    </citation>
    <scope>NUCLEOTIDE SEQUENCE</scope>
    <source>
        <strain evidence="1">CL356</strain>
    </source>
</reference>
<evidence type="ECO:0000313" key="2">
    <source>
        <dbReference type="Proteomes" id="UP000789525"/>
    </source>
</evidence>
<accession>A0ACA9N9Q5</accession>
<dbReference type="EMBL" id="CAJVPT010019446">
    <property type="protein sequence ID" value="CAG8641246.1"/>
    <property type="molecule type" value="Genomic_DNA"/>
</dbReference>
<name>A0ACA9N9Q5_9GLOM</name>
<proteinExistence type="predicted"/>
<dbReference type="Proteomes" id="UP000789525">
    <property type="component" value="Unassembled WGS sequence"/>
</dbReference>
<sequence>MSSRSLKDLPEETVLQIVKHLHTDSIIHKTPEAPIRVDLLQLALCSKRYQRITLPFLYHTIHFTGLKVVERFLNTILEYPTYAPLVKAFDCYGQQQMKPKPELHGIDFSRIAEIQKLAPDLIQSIKERQEWTYVILLPFLLQNLEELDIEIDLYPYMRDFGHYFSQMLDKGLVFRKLRSISWGFALNLGMNLLSSTFLLPSITRVCIDGWIEFEDTVACHYGTSSVEDLELRVLTTSEKDMNILLRLPRALKKFTWSPTYWEDVAGPILLQGCRRALECVSRSLEFLYFRWRNGFEHFPPGLEIWSLDNFVSLKTLCINYQLICGRGPNLVLCISNSLPKSLEILVMHSCYEGP</sequence>
<gene>
    <name evidence="1" type="ORF">ACOLOM_LOCUS7948</name>
</gene>
<keyword evidence="2" id="KW-1185">Reference proteome</keyword>
<evidence type="ECO:0000313" key="1">
    <source>
        <dbReference type="EMBL" id="CAG8641246.1"/>
    </source>
</evidence>